<evidence type="ECO:0000313" key="3">
    <source>
        <dbReference type="EMBL" id="ASB41447.1"/>
    </source>
</evidence>
<dbReference type="InterPro" id="IPR036388">
    <property type="entry name" value="WH-like_DNA-bd_sf"/>
</dbReference>
<dbReference type="EMBL" id="CP065321">
    <property type="protein sequence ID" value="QQR30703.1"/>
    <property type="molecule type" value="Genomic_DNA"/>
</dbReference>
<dbReference type="Proteomes" id="UP000196710">
    <property type="component" value="Chromosome"/>
</dbReference>
<evidence type="ECO:0000313" key="5">
    <source>
        <dbReference type="Proteomes" id="UP000196710"/>
    </source>
</evidence>
<name>A0A1Z2XSN2_9FIRM</name>
<keyword evidence="5" id="KW-1185">Reference proteome</keyword>
<accession>A0A1Z2XSN2</accession>
<organism evidence="4 6">
    <name type="scientific">Acutalibacter muris</name>
    <dbReference type="NCBI Taxonomy" id="1796620"/>
    <lineage>
        <taxon>Bacteria</taxon>
        <taxon>Bacillati</taxon>
        <taxon>Bacillota</taxon>
        <taxon>Clostridia</taxon>
        <taxon>Eubacteriales</taxon>
        <taxon>Acutalibacteraceae</taxon>
        <taxon>Acutalibacter</taxon>
    </lineage>
</organism>
<evidence type="ECO:0000313" key="6">
    <source>
        <dbReference type="Proteomes" id="UP000596035"/>
    </source>
</evidence>
<dbReference type="Proteomes" id="UP000596035">
    <property type="component" value="Chromosome"/>
</dbReference>
<comment type="function">
    <text evidence="2">Might take part in the signal recognition particle (SRP) pathway. This is inferred from the conservation of its genetic proximity to ftsY/ffh. May be a regulatory protein.</text>
</comment>
<comment type="similarity">
    <text evidence="1">Belongs to the UPF0122 family.</text>
</comment>
<dbReference type="AlphaFoldDB" id="A0A1Z2XSN2"/>
<evidence type="ECO:0000313" key="4">
    <source>
        <dbReference type="EMBL" id="QQR30703.1"/>
    </source>
</evidence>
<dbReference type="EMBL" id="CP021422">
    <property type="protein sequence ID" value="ASB41447.1"/>
    <property type="molecule type" value="Genomic_DNA"/>
</dbReference>
<reference evidence="3" key="1">
    <citation type="journal article" date="2017" name="Genome Announc.">
        <title>High-Quality Whole-Genome Sequences of the Oligo-Mouse-Microbiota Bacterial Community.</title>
        <authorList>
            <person name="Garzetti D."/>
            <person name="Brugiroux S."/>
            <person name="Bunk B."/>
            <person name="Pukall R."/>
            <person name="McCoy K.D."/>
            <person name="Macpherson A.J."/>
            <person name="Stecher B."/>
        </authorList>
    </citation>
    <scope>NUCLEOTIDE SEQUENCE</scope>
    <source>
        <strain evidence="3">KB18</strain>
    </source>
</reference>
<proteinExistence type="inferred from homology"/>
<sequence length="139" mass="16586">MKEINLRKYYPHYTQDMIVSIPDEVAELLQEFKRAEDAQRIRTYRHKAMYSLELMNEFREFPAEELLPEELLEQRSMRELLYKGLQSLPEKQRSRLIAYYFLGMSKVEIAQSEGCDHTAVVRCIKRGEAALREFFKKTS</sequence>
<dbReference type="SUPFAM" id="SSF88659">
    <property type="entry name" value="Sigma3 and sigma4 domains of RNA polymerase sigma factors"/>
    <property type="match status" value="1"/>
</dbReference>
<dbReference type="InterPro" id="IPR007394">
    <property type="entry name" value="UPF0122"/>
</dbReference>
<gene>
    <name evidence="3" type="ORF">ADH66_12775</name>
    <name evidence="4" type="ORF">I5Q82_03085</name>
</gene>
<evidence type="ECO:0000256" key="1">
    <source>
        <dbReference type="ARBA" id="ARBA00008720"/>
    </source>
</evidence>
<reference evidence="5" key="2">
    <citation type="submission" date="2017-05" db="EMBL/GenBank/DDBJ databases">
        <title>Improved OligoMM genomes.</title>
        <authorList>
            <person name="Garzetti D."/>
        </authorList>
    </citation>
    <scope>NUCLEOTIDE SEQUENCE [LARGE SCALE GENOMIC DNA]</scope>
    <source>
        <strain evidence="5">KB18</strain>
    </source>
</reference>
<dbReference type="RefSeq" id="WP_066540027.1">
    <property type="nucleotide sequence ID" value="NZ_CP021422.1"/>
</dbReference>
<reference evidence="4 6" key="3">
    <citation type="submission" date="2020-11" db="EMBL/GenBank/DDBJ databases">
        <title>Closed and high quality bacterial genomes of the OMM12 community.</title>
        <authorList>
            <person name="Marbouty M."/>
            <person name="Lamy-Besnier Q."/>
            <person name="Debarbieux L."/>
            <person name="Koszul R."/>
        </authorList>
    </citation>
    <scope>NUCLEOTIDE SEQUENCE [LARGE SCALE GENOMIC DNA]</scope>
    <source>
        <strain evidence="4 6">KB18</strain>
    </source>
</reference>
<evidence type="ECO:0000256" key="2">
    <source>
        <dbReference type="ARBA" id="ARBA00024764"/>
    </source>
</evidence>
<dbReference type="KEGG" id="amur:ADH66_12775"/>
<dbReference type="InterPro" id="IPR013324">
    <property type="entry name" value="RNA_pol_sigma_r3/r4-like"/>
</dbReference>
<dbReference type="Gene3D" id="1.10.10.10">
    <property type="entry name" value="Winged helix-like DNA-binding domain superfamily/Winged helix DNA-binding domain"/>
    <property type="match status" value="1"/>
</dbReference>
<dbReference type="Pfam" id="PF04297">
    <property type="entry name" value="UPF0122"/>
    <property type="match status" value="1"/>
</dbReference>
<protein>
    <submittedName>
        <fullName evidence="3">RNA polymerase subunit sigma-24</fullName>
    </submittedName>
    <submittedName>
        <fullName evidence="4">Sigma-70 family RNA polymerase sigma factor</fullName>
    </submittedName>
</protein>